<organism evidence="1 2">
    <name type="scientific">Asbolus verrucosus</name>
    <name type="common">Desert ironclad beetle</name>
    <dbReference type="NCBI Taxonomy" id="1661398"/>
    <lineage>
        <taxon>Eukaryota</taxon>
        <taxon>Metazoa</taxon>
        <taxon>Ecdysozoa</taxon>
        <taxon>Arthropoda</taxon>
        <taxon>Hexapoda</taxon>
        <taxon>Insecta</taxon>
        <taxon>Pterygota</taxon>
        <taxon>Neoptera</taxon>
        <taxon>Endopterygota</taxon>
        <taxon>Coleoptera</taxon>
        <taxon>Polyphaga</taxon>
        <taxon>Cucujiformia</taxon>
        <taxon>Tenebrionidae</taxon>
        <taxon>Pimeliinae</taxon>
        <taxon>Asbolus</taxon>
    </lineage>
</organism>
<gene>
    <name evidence="1" type="ORF">BDFB_012798</name>
</gene>
<name>A0A482WD93_ASBVE</name>
<reference evidence="1 2" key="1">
    <citation type="submission" date="2017-03" db="EMBL/GenBank/DDBJ databases">
        <title>Genome of the blue death feigning beetle - Asbolus verrucosus.</title>
        <authorList>
            <person name="Rider S.D."/>
        </authorList>
    </citation>
    <scope>NUCLEOTIDE SEQUENCE [LARGE SCALE GENOMIC DNA]</scope>
    <source>
        <strain evidence="1">Butters</strain>
        <tissue evidence="1">Head and leg muscle</tissue>
    </source>
</reference>
<dbReference type="OrthoDB" id="6758789at2759"/>
<keyword evidence="2" id="KW-1185">Reference proteome</keyword>
<evidence type="ECO:0000313" key="2">
    <source>
        <dbReference type="Proteomes" id="UP000292052"/>
    </source>
</evidence>
<dbReference type="AlphaFoldDB" id="A0A482WD93"/>
<comment type="caution">
    <text evidence="1">The sequence shown here is derived from an EMBL/GenBank/DDBJ whole genome shotgun (WGS) entry which is preliminary data.</text>
</comment>
<protein>
    <submittedName>
        <fullName evidence="1">Uncharacterized protein</fullName>
    </submittedName>
</protein>
<dbReference type="EMBL" id="QDEB01002233">
    <property type="protein sequence ID" value="RZC43054.1"/>
    <property type="molecule type" value="Genomic_DNA"/>
</dbReference>
<proteinExistence type="predicted"/>
<accession>A0A482WD93</accession>
<evidence type="ECO:0000313" key="1">
    <source>
        <dbReference type="EMBL" id="RZC43054.1"/>
    </source>
</evidence>
<sequence length="115" mass="12590">MKMTSIKFKVTREETHSISVPMPSGSASGELLTPHLLAPRNSLSSVSEPYLTVSLGFRMFNQKEASDHSSDYASAEFESSRTEHVGASVDHGIRMAARKVGPNLKKSQFSTALKY</sequence>
<dbReference type="Proteomes" id="UP000292052">
    <property type="component" value="Unassembled WGS sequence"/>
</dbReference>